<feature type="transmembrane region" description="Helical" evidence="6">
    <location>
        <begin position="97"/>
        <end position="118"/>
    </location>
</feature>
<feature type="transmembrane region" description="Helical" evidence="6">
    <location>
        <begin position="7"/>
        <end position="25"/>
    </location>
</feature>
<evidence type="ECO:0000256" key="6">
    <source>
        <dbReference type="SAM" id="Phobius"/>
    </source>
</evidence>
<evidence type="ECO:0000313" key="9">
    <source>
        <dbReference type="Proteomes" id="UP001165363"/>
    </source>
</evidence>
<dbReference type="InterPro" id="IPR000620">
    <property type="entry name" value="EamA_dom"/>
</dbReference>
<evidence type="ECO:0000256" key="5">
    <source>
        <dbReference type="ARBA" id="ARBA00023136"/>
    </source>
</evidence>
<keyword evidence="5 6" id="KW-0472">Membrane</keyword>
<comment type="similarity">
    <text evidence="2">Belongs to the drug/metabolite transporter (DMT) superfamily. 10 TMS drug/metabolite exporter (DME) (TC 2.A.7.3) family.</text>
</comment>
<dbReference type="EMBL" id="JAMGBD010000001">
    <property type="protein sequence ID" value="MCL6683929.1"/>
    <property type="molecule type" value="Genomic_DNA"/>
</dbReference>
<keyword evidence="9" id="KW-1185">Reference proteome</keyword>
<feature type="domain" description="EamA" evidence="7">
    <location>
        <begin position="13"/>
        <end position="141"/>
    </location>
</feature>
<evidence type="ECO:0000256" key="1">
    <source>
        <dbReference type="ARBA" id="ARBA00004141"/>
    </source>
</evidence>
<feature type="transmembrane region" description="Helical" evidence="6">
    <location>
        <begin position="243"/>
        <end position="263"/>
    </location>
</feature>
<gene>
    <name evidence="8" type="ORF">LZ536_08445</name>
</gene>
<organism evidence="8 9">
    <name type="scientific">Sphingomonas alba</name>
    <dbReference type="NCBI Taxonomy" id="2908208"/>
    <lineage>
        <taxon>Bacteria</taxon>
        <taxon>Pseudomonadati</taxon>
        <taxon>Pseudomonadota</taxon>
        <taxon>Alphaproteobacteria</taxon>
        <taxon>Sphingomonadales</taxon>
        <taxon>Sphingomonadaceae</taxon>
        <taxon>Sphingomonas</taxon>
    </lineage>
</organism>
<dbReference type="PANTHER" id="PTHR22911:SF6">
    <property type="entry name" value="SOLUTE CARRIER FAMILY 35 MEMBER G1"/>
    <property type="match status" value="1"/>
</dbReference>
<dbReference type="RefSeq" id="WP_249848076.1">
    <property type="nucleotide sequence ID" value="NZ_JAMGBD010000001.1"/>
</dbReference>
<feature type="transmembrane region" description="Helical" evidence="6">
    <location>
        <begin position="269"/>
        <end position="286"/>
    </location>
</feature>
<feature type="transmembrane region" description="Helical" evidence="6">
    <location>
        <begin position="186"/>
        <end position="205"/>
    </location>
</feature>
<dbReference type="InterPro" id="IPR037185">
    <property type="entry name" value="EmrE-like"/>
</dbReference>
<feature type="transmembrane region" description="Helical" evidence="6">
    <location>
        <begin position="217"/>
        <end position="236"/>
    </location>
</feature>
<comment type="subcellular location">
    <subcellularLocation>
        <location evidence="1">Membrane</location>
        <topology evidence="1">Multi-pass membrane protein</topology>
    </subcellularLocation>
</comment>
<accession>A0ABT0RMQ4</accession>
<evidence type="ECO:0000256" key="2">
    <source>
        <dbReference type="ARBA" id="ARBA00009853"/>
    </source>
</evidence>
<keyword evidence="3 6" id="KW-0812">Transmembrane</keyword>
<protein>
    <submittedName>
        <fullName evidence="8">DMT family transporter</fullName>
    </submittedName>
</protein>
<evidence type="ECO:0000256" key="3">
    <source>
        <dbReference type="ARBA" id="ARBA00022692"/>
    </source>
</evidence>
<evidence type="ECO:0000259" key="7">
    <source>
        <dbReference type="Pfam" id="PF00892"/>
    </source>
</evidence>
<dbReference type="SUPFAM" id="SSF103481">
    <property type="entry name" value="Multidrug resistance efflux transporter EmrE"/>
    <property type="match status" value="2"/>
</dbReference>
<proteinExistence type="inferred from homology"/>
<dbReference type="PANTHER" id="PTHR22911">
    <property type="entry name" value="ACYL-MALONYL CONDENSING ENZYME-RELATED"/>
    <property type="match status" value="1"/>
</dbReference>
<feature type="transmembrane region" description="Helical" evidence="6">
    <location>
        <begin position="125"/>
        <end position="142"/>
    </location>
</feature>
<evidence type="ECO:0000256" key="4">
    <source>
        <dbReference type="ARBA" id="ARBA00022989"/>
    </source>
</evidence>
<feature type="transmembrane region" description="Helical" evidence="6">
    <location>
        <begin position="70"/>
        <end position="91"/>
    </location>
</feature>
<dbReference type="Proteomes" id="UP001165363">
    <property type="component" value="Unassembled WGS sequence"/>
</dbReference>
<sequence length="300" mass="31918">MVEPRHPPLIAFMVAAFGIATFSAMDAVMKGLVLALGTYITLFWRSLAGMLMTGALFASSKPRRPDRRTMRIHATRGLLGSVMAATFFWGLARVPMAQAIALAFIAPLMALYLAAAILKEHVGPRLIGASIVAFAGVLIIVWGQARADLGHEALLGSIAILCSAGCYAVNIILMRQQSLAAPPVEASFFQSLFMFIGMIAAVPVLGIEPPPVDKLPLIILAAFLATTSLLLLSWAYARAQASYLATTEYTSFLWAALFGWIIFNETVSPFTVAGAAMIIGGCLLAARTPEEADPSMEVAA</sequence>
<feature type="domain" description="EamA" evidence="7">
    <location>
        <begin position="155"/>
        <end position="285"/>
    </location>
</feature>
<dbReference type="Gene3D" id="1.10.3730.20">
    <property type="match status" value="1"/>
</dbReference>
<evidence type="ECO:0000313" key="8">
    <source>
        <dbReference type="EMBL" id="MCL6683929.1"/>
    </source>
</evidence>
<name>A0ABT0RMQ4_9SPHN</name>
<dbReference type="Pfam" id="PF00892">
    <property type="entry name" value="EamA"/>
    <property type="match status" value="2"/>
</dbReference>
<feature type="transmembrane region" description="Helical" evidence="6">
    <location>
        <begin position="31"/>
        <end position="58"/>
    </location>
</feature>
<comment type="caution">
    <text evidence="8">The sequence shown here is derived from an EMBL/GenBank/DDBJ whole genome shotgun (WGS) entry which is preliminary data.</text>
</comment>
<reference evidence="8" key="1">
    <citation type="submission" date="2022-05" db="EMBL/GenBank/DDBJ databases">
        <authorList>
            <person name="Jo J.-H."/>
            <person name="Im W.-T."/>
        </authorList>
    </citation>
    <scope>NUCLEOTIDE SEQUENCE</scope>
    <source>
        <strain evidence="8">SE158</strain>
    </source>
</reference>
<keyword evidence="4 6" id="KW-1133">Transmembrane helix</keyword>
<feature type="transmembrane region" description="Helical" evidence="6">
    <location>
        <begin position="154"/>
        <end position="174"/>
    </location>
</feature>